<comment type="caution">
    <text evidence="1">The sequence shown here is derived from an EMBL/GenBank/DDBJ whole genome shotgun (WGS) entry which is preliminary data.</text>
</comment>
<reference evidence="1" key="2">
    <citation type="journal article" date="2020" name="Nat. Commun.">
        <title>Large-scale genome sequencing of mycorrhizal fungi provides insights into the early evolution of symbiotic traits.</title>
        <authorList>
            <person name="Miyauchi S."/>
            <person name="Kiss E."/>
            <person name="Kuo A."/>
            <person name="Drula E."/>
            <person name="Kohler A."/>
            <person name="Sanchez-Garcia M."/>
            <person name="Morin E."/>
            <person name="Andreopoulos B."/>
            <person name="Barry K.W."/>
            <person name="Bonito G."/>
            <person name="Buee M."/>
            <person name="Carver A."/>
            <person name="Chen C."/>
            <person name="Cichocki N."/>
            <person name="Clum A."/>
            <person name="Culley D."/>
            <person name="Crous P.W."/>
            <person name="Fauchery L."/>
            <person name="Girlanda M."/>
            <person name="Hayes R.D."/>
            <person name="Keri Z."/>
            <person name="LaButti K."/>
            <person name="Lipzen A."/>
            <person name="Lombard V."/>
            <person name="Magnuson J."/>
            <person name="Maillard F."/>
            <person name="Murat C."/>
            <person name="Nolan M."/>
            <person name="Ohm R.A."/>
            <person name="Pangilinan J."/>
            <person name="Pereira M.F."/>
            <person name="Perotto S."/>
            <person name="Peter M."/>
            <person name="Pfister S."/>
            <person name="Riley R."/>
            <person name="Sitrit Y."/>
            <person name="Stielow J.B."/>
            <person name="Szollosi G."/>
            <person name="Zifcakova L."/>
            <person name="Stursova M."/>
            <person name="Spatafora J.W."/>
            <person name="Tedersoo L."/>
            <person name="Vaario L.M."/>
            <person name="Yamada A."/>
            <person name="Yan M."/>
            <person name="Wang P."/>
            <person name="Xu J."/>
            <person name="Bruns T."/>
            <person name="Baldrian P."/>
            <person name="Vilgalys R."/>
            <person name="Dunand C."/>
            <person name="Henrissat B."/>
            <person name="Grigoriev I.V."/>
            <person name="Hibbett D."/>
            <person name="Nagy L.G."/>
            <person name="Martin F.M."/>
        </authorList>
    </citation>
    <scope>NUCLEOTIDE SEQUENCE</scope>
    <source>
        <strain evidence="1">BED1</strain>
    </source>
</reference>
<evidence type="ECO:0000313" key="2">
    <source>
        <dbReference type="Proteomes" id="UP001194468"/>
    </source>
</evidence>
<dbReference type="EMBL" id="WHUW01000001">
    <property type="protein sequence ID" value="KAF8452544.1"/>
    <property type="molecule type" value="Genomic_DNA"/>
</dbReference>
<gene>
    <name evidence="1" type="ORF">L210DRAFT_3755602</name>
</gene>
<protein>
    <submittedName>
        <fullName evidence="1">Uncharacterized protein</fullName>
    </submittedName>
</protein>
<organism evidence="1 2">
    <name type="scientific">Boletus edulis BED1</name>
    <dbReference type="NCBI Taxonomy" id="1328754"/>
    <lineage>
        <taxon>Eukaryota</taxon>
        <taxon>Fungi</taxon>
        <taxon>Dikarya</taxon>
        <taxon>Basidiomycota</taxon>
        <taxon>Agaricomycotina</taxon>
        <taxon>Agaricomycetes</taxon>
        <taxon>Agaricomycetidae</taxon>
        <taxon>Boletales</taxon>
        <taxon>Boletineae</taxon>
        <taxon>Boletaceae</taxon>
        <taxon>Boletoideae</taxon>
        <taxon>Boletus</taxon>
    </lineage>
</organism>
<dbReference type="AlphaFoldDB" id="A0AAD4GNB1"/>
<name>A0AAD4GNB1_BOLED</name>
<accession>A0AAD4GNB1</accession>
<keyword evidence="2" id="KW-1185">Reference proteome</keyword>
<proteinExistence type="predicted"/>
<sequence>MVFGPAGEVALTLLASEPFAQALSLVHGSVESFVAPTTPLPELRLQIEAPSQLSFPGFSSITCLQACEGVPPTLAALPLAIRHSLDRSASRLPASRALIHSQLPQPSVSPKIERYPIATGG</sequence>
<reference evidence="1" key="1">
    <citation type="submission" date="2019-10" db="EMBL/GenBank/DDBJ databases">
        <authorList>
            <consortium name="DOE Joint Genome Institute"/>
            <person name="Kuo A."/>
            <person name="Miyauchi S."/>
            <person name="Kiss E."/>
            <person name="Drula E."/>
            <person name="Kohler A."/>
            <person name="Sanchez-Garcia M."/>
            <person name="Andreopoulos B."/>
            <person name="Barry K.W."/>
            <person name="Bonito G."/>
            <person name="Buee M."/>
            <person name="Carver A."/>
            <person name="Chen C."/>
            <person name="Cichocki N."/>
            <person name="Clum A."/>
            <person name="Culley D."/>
            <person name="Crous P.W."/>
            <person name="Fauchery L."/>
            <person name="Girlanda M."/>
            <person name="Hayes R."/>
            <person name="Keri Z."/>
            <person name="LaButti K."/>
            <person name="Lipzen A."/>
            <person name="Lombard V."/>
            <person name="Magnuson J."/>
            <person name="Maillard F."/>
            <person name="Morin E."/>
            <person name="Murat C."/>
            <person name="Nolan M."/>
            <person name="Ohm R."/>
            <person name="Pangilinan J."/>
            <person name="Pereira M."/>
            <person name="Perotto S."/>
            <person name="Peter M."/>
            <person name="Riley R."/>
            <person name="Sitrit Y."/>
            <person name="Stielow B."/>
            <person name="Szollosi G."/>
            <person name="Zifcakova L."/>
            <person name="Stursova M."/>
            <person name="Spatafora J.W."/>
            <person name="Tedersoo L."/>
            <person name="Vaario L.-M."/>
            <person name="Yamada A."/>
            <person name="Yan M."/>
            <person name="Wang P."/>
            <person name="Xu J."/>
            <person name="Bruns T."/>
            <person name="Baldrian P."/>
            <person name="Vilgalys R."/>
            <person name="Henrissat B."/>
            <person name="Grigoriev I.V."/>
            <person name="Hibbett D."/>
            <person name="Nagy L.G."/>
            <person name="Martin F.M."/>
        </authorList>
    </citation>
    <scope>NUCLEOTIDE SEQUENCE</scope>
    <source>
        <strain evidence="1">BED1</strain>
    </source>
</reference>
<dbReference type="Proteomes" id="UP001194468">
    <property type="component" value="Unassembled WGS sequence"/>
</dbReference>
<evidence type="ECO:0000313" key="1">
    <source>
        <dbReference type="EMBL" id="KAF8452544.1"/>
    </source>
</evidence>